<keyword evidence="2" id="KW-1185">Reference proteome</keyword>
<dbReference type="AlphaFoldDB" id="A0ABD1Z482"/>
<evidence type="ECO:0000313" key="1">
    <source>
        <dbReference type="EMBL" id="KAL2642583.1"/>
    </source>
</evidence>
<protein>
    <submittedName>
        <fullName evidence="1">Uncharacterized protein</fullName>
    </submittedName>
</protein>
<accession>A0ABD1Z482</accession>
<sequence>MQDPGATDGALNTPIFELHNKDVLDIIPEFWDWSFTADIWRILDEINAGKQMRLWAGSRAEASSFRDDCQDLPLYGRFSLVSLKGTFFRRL</sequence>
<evidence type="ECO:0000313" key="2">
    <source>
        <dbReference type="Proteomes" id="UP001605036"/>
    </source>
</evidence>
<dbReference type="Proteomes" id="UP001605036">
    <property type="component" value="Unassembled WGS sequence"/>
</dbReference>
<organism evidence="1 2">
    <name type="scientific">Riccia fluitans</name>
    <dbReference type="NCBI Taxonomy" id="41844"/>
    <lineage>
        <taxon>Eukaryota</taxon>
        <taxon>Viridiplantae</taxon>
        <taxon>Streptophyta</taxon>
        <taxon>Embryophyta</taxon>
        <taxon>Marchantiophyta</taxon>
        <taxon>Marchantiopsida</taxon>
        <taxon>Marchantiidae</taxon>
        <taxon>Marchantiales</taxon>
        <taxon>Ricciaceae</taxon>
        <taxon>Riccia</taxon>
    </lineage>
</organism>
<gene>
    <name evidence="1" type="ORF">R1flu_010170</name>
</gene>
<proteinExistence type="predicted"/>
<dbReference type="EMBL" id="JBHFFA010000002">
    <property type="protein sequence ID" value="KAL2642583.1"/>
    <property type="molecule type" value="Genomic_DNA"/>
</dbReference>
<comment type="caution">
    <text evidence="1">The sequence shown here is derived from an EMBL/GenBank/DDBJ whole genome shotgun (WGS) entry which is preliminary data.</text>
</comment>
<name>A0ABD1Z482_9MARC</name>
<reference evidence="1 2" key="1">
    <citation type="submission" date="2024-09" db="EMBL/GenBank/DDBJ databases">
        <title>Chromosome-scale assembly of Riccia fluitans.</title>
        <authorList>
            <person name="Paukszto L."/>
            <person name="Sawicki J."/>
            <person name="Karawczyk K."/>
            <person name="Piernik-Szablinska J."/>
            <person name="Szczecinska M."/>
            <person name="Mazdziarz M."/>
        </authorList>
    </citation>
    <scope>NUCLEOTIDE SEQUENCE [LARGE SCALE GENOMIC DNA]</scope>
    <source>
        <strain evidence="1">Rf_01</strain>
        <tissue evidence="1">Aerial parts of the thallus</tissue>
    </source>
</reference>